<dbReference type="SUPFAM" id="SSF51905">
    <property type="entry name" value="FAD/NAD(P)-binding domain"/>
    <property type="match status" value="1"/>
</dbReference>
<dbReference type="EMBL" id="APMM01000058">
    <property type="protein sequence ID" value="ENN95643.1"/>
    <property type="molecule type" value="Genomic_DNA"/>
</dbReference>
<sequence length="394" mass="43747">MEIGIVGAGLGGLLAGAILSYNHKITIFEKLPFLGGRFTNLNYDGFQLTTGALHMIPHGSRGYLAKALKMAKADVKIVNSKPDGTFLINGREYLYKDLFDLLGVKDKIKALKKATNLKLGIVDYNQPFGEFLEDVDLALMIGKAFTGWALSLDVYEVTMKEIINIANNYYKFKGPGVPIGGCKAVIDELVKIIERNGGNIIKEYEVKKIEVEDKAYIDDREFDIVISNISPKETQKMCNIKFLDKKIEPSKGIKISIASKKGIIKHNGVLFTPECERINGLNQVTNVDKSLAPEGYHLIMTHQAQISNNVKKEIDLGLEDIDKLFKNIDYKILHIQSYRDDFPVNHAKNGHDVGNIINDRLYLVGDGAKGGDMEVEGIAIGVLKVVNHINQLNL</sequence>
<keyword evidence="2" id="KW-1185">Reference proteome</keyword>
<dbReference type="Pfam" id="PF13450">
    <property type="entry name" value="NAD_binding_8"/>
    <property type="match status" value="1"/>
</dbReference>
<dbReference type="OrthoDB" id="11867at2157"/>
<reference evidence="1 2" key="1">
    <citation type="journal article" date="2013" name="Genome Announc.">
        <title>Draft Genome Sequence of a Highly Flagellated, Fast-Swimming Archaeon, Methanocaldococcus villosus Strain KIN24-T80 (DSM 22612).</title>
        <authorList>
            <person name="Thennarasu S."/>
            <person name="Polireddy D."/>
            <person name="Antony A."/>
            <person name="Yada M.R."/>
            <person name="Algarawi S."/>
            <person name="Sivakumar N."/>
        </authorList>
    </citation>
    <scope>NUCLEOTIDE SEQUENCE [LARGE SCALE GENOMIC DNA]</scope>
    <source>
        <strain evidence="1 2">KIN24-T80</strain>
    </source>
</reference>
<gene>
    <name evidence="1" type="ORF">J422_06738</name>
</gene>
<protein>
    <submittedName>
        <fullName evidence="1">Uncharacterized protein</fullName>
    </submittedName>
</protein>
<evidence type="ECO:0000313" key="1">
    <source>
        <dbReference type="EMBL" id="ENN95643.1"/>
    </source>
</evidence>
<dbReference type="AlphaFoldDB" id="N6V026"/>
<dbReference type="Proteomes" id="UP000053695">
    <property type="component" value="Unassembled WGS sequence"/>
</dbReference>
<evidence type="ECO:0000313" key="2">
    <source>
        <dbReference type="Proteomes" id="UP000053695"/>
    </source>
</evidence>
<dbReference type="STRING" id="1069083.GCA_000371805_01358"/>
<dbReference type="Gene3D" id="3.90.660.50">
    <property type="match status" value="1"/>
</dbReference>
<dbReference type="PATRIC" id="fig|1069083.5.peg.1311"/>
<dbReference type="Gene3D" id="3.50.50.60">
    <property type="entry name" value="FAD/NAD(P)-binding domain"/>
    <property type="match status" value="1"/>
</dbReference>
<dbReference type="PANTHER" id="PTHR43734">
    <property type="entry name" value="PHYTOENE DESATURASE"/>
    <property type="match status" value="1"/>
</dbReference>
<dbReference type="PANTHER" id="PTHR43734:SF1">
    <property type="entry name" value="PHYTOENE DESATURASE"/>
    <property type="match status" value="1"/>
</dbReference>
<name>N6V026_9EURY</name>
<dbReference type="RefSeq" id="WP_004593989.1">
    <property type="nucleotide sequence ID" value="NZ_APMM01000058.1"/>
</dbReference>
<organism evidence="1 2">
    <name type="scientific">Methanocaldococcus villosus KIN24-T80</name>
    <dbReference type="NCBI Taxonomy" id="1069083"/>
    <lineage>
        <taxon>Archaea</taxon>
        <taxon>Methanobacteriati</taxon>
        <taxon>Methanobacteriota</taxon>
        <taxon>Methanomada group</taxon>
        <taxon>Methanococci</taxon>
        <taxon>Methanococcales</taxon>
        <taxon>Methanocaldococcaceae</taxon>
        <taxon>Methanocaldococcus</taxon>
    </lineage>
</organism>
<comment type="caution">
    <text evidence="1">The sequence shown here is derived from an EMBL/GenBank/DDBJ whole genome shotgun (WGS) entry which is preliminary data.</text>
</comment>
<accession>N6V026</accession>
<proteinExistence type="predicted"/>
<dbReference type="InterPro" id="IPR036188">
    <property type="entry name" value="FAD/NAD-bd_sf"/>
</dbReference>